<evidence type="ECO:0000313" key="4">
    <source>
        <dbReference type="Proteomes" id="UP000217785"/>
    </source>
</evidence>
<comment type="caution">
    <text evidence="3">The sequence shown here is derived from an EMBL/GenBank/DDBJ whole genome shotgun (WGS) entry which is preliminary data.</text>
</comment>
<keyword evidence="1" id="KW-0472">Membrane</keyword>
<feature type="transmembrane region" description="Helical" evidence="1">
    <location>
        <begin position="20"/>
        <end position="39"/>
    </location>
</feature>
<dbReference type="EMBL" id="BDUF01000022">
    <property type="protein sequence ID" value="GAX89482.1"/>
    <property type="molecule type" value="Genomic_DNA"/>
</dbReference>
<reference evidence="4" key="1">
    <citation type="submission" date="2017-07" db="EMBL/GenBank/DDBJ databases">
        <title>Draft genome sequence of Effusibacillus lacus strain skLN1.</title>
        <authorList>
            <person name="Watanabe M."/>
            <person name="Kojima H."/>
            <person name="Fukui M."/>
        </authorList>
    </citation>
    <scope>NUCLEOTIDE SEQUENCE [LARGE SCALE GENOMIC DNA]</scope>
    <source>
        <strain evidence="4">skLN1</strain>
    </source>
</reference>
<dbReference type="InterPro" id="IPR012495">
    <property type="entry name" value="TadE-like_dom"/>
</dbReference>
<evidence type="ECO:0000259" key="2">
    <source>
        <dbReference type="Pfam" id="PF07811"/>
    </source>
</evidence>
<dbReference type="RefSeq" id="WP_096181170.1">
    <property type="nucleotide sequence ID" value="NZ_BDUF01000022.1"/>
</dbReference>
<dbReference type="AlphaFoldDB" id="A0A292YCT1"/>
<name>A0A292YCT1_9BACL</name>
<dbReference type="Pfam" id="PF07811">
    <property type="entry name" value="TadE"/>
    <property type="match status" value="1"/>
</dbReference>
<protein>
    <recommendedName>
        <fullName evidence="2">TadE-like domain-containing protein</fullName>
    </recommendedName>
</protein>
<keyword evidence="1" id="KW-1133">Transmembrane helix</keyword>
<proteinExistence type="predicted"/>
<organism evidence="3 4">
    <name type="scientific">Effusibacillus lacus</name>
    <dbReference type="NCBI Taxonomy" id="1348429"/>
    <lineage>
        <taxon>Bacteria</taxon>
        <taxon>Bacillati</taxon>
        <taxon>Bacillota</taxon>
        <taxon>Bacilli</taxon>
        <taxon>Bacillales</taxon>
        <taxon>Alicyclobacillaceae</taxon>
        <taxon>Effusibacillus</taxon>
    </lineage>
</organism>
<keyword evidence="1" id="KW-0812">Transmembrane</keyword>
<accession>A0A292YCT1</accession>
<dbReference type="Proteomes" id="UP000217785">
    <property type="component" value="Unassembled WGS sequence"/>
</dbReference>
<evidence type="ECO:0000313" key="3">
    <source>
        <dbReference type="EMBL" id="GAX89482.1"/>
    </source>
</evidence>
<evidence type="ECO:0000256" key="1">
    <source>
        <dbReference type="SAM" id="Phobius"/>
    </source>
</evidence>
<sequence length="138" mass="15052">MFHRLTADQQGSQTVEFMMLIPALLILLLCMGEFGRAAYYKVTLQSAVRDGARLAALDASRPDVEDAVRKAAGNVPVDQVVITKTKSGRTSLAFPNPSVDVTVKIQTTFRLKALAKLGLPENLRQLSLTAESRVPVVR</sequence>
<feature type="domain" description="TadE-like" evidence="2">
    <location>
        <begin position="11"/>
        <end position="53"/>
    </location>
</feature>
<keyword evidence="4" id="KW-1185">Reference proteome</keyword>